<evidence type="ECO:0000313" key="3">
    <source>
        <dbReference type="EMBL" id="KAK8753367.1"/>
    </source>
</evidence>
<evidence type="ECO:0000259" key="2">
    <source>
        <dbReference type="Pfam" id="PF17105"/>
    </source>
</evidence>
<feature type="compositionally biased region" description="Basic and acidic residues" evidence="1">
    <location>
        <begin position="242"/>
        <end position="317"/>
    </location>
</feature>
<comment type="caution">
    <text evidence="3">The sequence shown here is derived from an EMBL/GenBank/DDBJ whole genome shotgun (WGS) entry which is preliminary data.</text>
</comment>
<feature type="region of interest" description="Disordered" evidence="1">
    <location>
        <begin position="178"/>
        <end position="402"/>
    </location>
</feature>
<feature type="domain" description="Bromodomain protein 4 C-terminal" evidence="2">
    <location>
        <begin position="362"/>
        <end position="399"/>
    </location>
</feature>
<sequence length="402" mass="42798">SGTSMGHAVTGLPHASVSNGFSGDMPLGMAQSLVHSLAGIGAIAGLSGLSNLGPTGLEGLSSAVSVGMLPGLEAVSSSNAAMSVSISSNAVPSHNQMMASGHDSQQDIPSHLPETSLADLKAAGLDTSLGYFPSVSQAQGDPSMMHKQTEEELQADAQAALQREHAEASALATYLAAQDKKMHSSAPETPKSSGGASFNKPKPTPKNLSSWSSLAQSAVPSPTASTSLKTSASDSFAQFKRVAKEKEARQRQIIEQQEQRRQQKEQVEKERARQEAERDRARLEEEALERAMEQAKEARATQELQSRREPVTIRERAAPSAKVATPMTASTSPHPQLATPAGPPSSHPPATPTSSHDNAKLSDRDRQKLREQERRRREAMAGQIDMNRQSDLMAAFEEQCGK</sequence>
<dbReference type="InterPro" id="IPR031354">
    <property type="entry name" value="BRD4_CDT"/>
</dbReference>
<evidence type="ECO:0000256" key="1">
    <source>
        <dbReference type="SAM" id="MobiDB-lite"/>
    </source>
</evidence>
<organism evidence="3 4">
    <name type="scientific">Cherax quadricarinatus</name>
    <name type="common">Australian red claw crayfish</name>
    <dbReference type="NCBI Taxonomy" id="27406"/>
    <lineage>
        <taxon>Eukaryota</taxon>
        <taxon>Metazoa</taxon>
        <taxon>Ecdysozoa</taxon>
        <taxon>Arthropoda</taxon>
        <taxon>Crustacea</taxon>
        <taxon>Multicrustacea</taxon>
        <taxon>Malacostraca</taxon>
        <taxon>Eumalacostraca</taxon>
        <taxon>Eucarida</taxon>
        <taxon>Decapoda</taxon>
        <taxon>Pleocyemata</taxon>
        <taxon>Astacidea</taxon>
        <taxon>Parastacoidea</taxon>
        <taxon>Parastacidae</taxon>
        <taxon>Cherax</taxon>
    </lineage>
</organism>
<feature type="compositionally biased region" description="Polar residues" evidence="1">
    <location>
        <begin position="186"/>
        <end position="196"/>
    </location>
</feature>
<dbReference type="Pfam" id="PF17105">
    <property type="entry name" value="BRD4_CDT"/>
    <property type="match status" value="1"/>
</dbReference>
<dbReference type="Proteomes" id="UP001445076">
    <property type="component" value="Unassembled WGS sequence"/>
</dbReference>
<feature type="compositionally biased region" description="Polar residues" evidence="1">
    <location>
        <begin position="206"/>
        <end position="236"/>
    </location>
</feature>
<protein>
    <recommendedName>
        <fullName evidence="2">Bromodomain protein 4 C-terminal domain-containing protein</fullName>
    </recommendedName>
</protein>
<dbReference type="EMBL" id="JARKIK010000003">
    <property type="protein sequence ID" value="KAK8753367.1"/>
    <property type="molecule type" value="Genomic_DNA"/>
</dbReference>
<name>A0AAW0YBH0_CHEQU</name>
<feature type="non-terminal residue" evidence="3">
    <location>
        <position position="1"/>
    </location>
</feature>
<feature type="compositionally biased region" description="Basic and acidic residues" evidence="1">
    <location>
        <begin position="357"/>
        <end position="379"/>
    </location>
</feature>
<reference evidence="3 4" key="1">
    <citation type="journal article" date="2024" name="BMC Genomics">
        <title>Genome assembly of redclaw crayfish (Cherax quadricarinatus) provides insights into its immune adaptation and hypoxia tolerance.</title>
        <authorList>
            <person name="Liu Z."/>
            <person name="Zheng J."/>
            <person name="Li H."/>
            <person name="Fang K."/>
            <person name="Wang S."/>
            <person name="He J."/>
            <person name="Zhou D."/>
            <person name="Weng S."/>
            <person name="Chi M."/>
            <person name="Gu Z."/>
            <person name="He J."/>
            <person name="Li F."/>
            <person name="Wang M."/>
        </authorList>
    </citation>
    <scope>NUCLEOTIDE SEQUENCE [LARGE SCALE GENOMIC DNA]</scope>
    <source>
        <strain evidence="3">ZL_2023a</strain>
    </source>
</reference>
<feature type="compositionally biased region" description="Pro residues" evidence="1">
    <location>
        <begin position="341"/>
        <end position="351"/>
    </location>
</feature>
<proteinExistence type="predicted"/>
<dbReference type="AlphaFoldDB" id="A0AAW0YBH0"/>
<keyword evidence="4" id="KW-1185">Reference proteome</keyword>
<evidence type="ECO:0000313" key="4">
    <source>
        <dbReference type="Proteomes" id="UP001445076"/>
    </source>
</evidence>
<feature type="region of interest" description="Disordered" evidence="1">
    <location>
        <begin position="133"/>
        <end position="157"/>
    </location>
</feature>
<gene>
    <name evidence="3" type="ORF">OTU49_004105</name>
</gene>
<accession>A0AAW0YBH0</accession>